<dbReference type="InterPro" id="IPR002067">
    <property type="entry name" value="MCP"/>
</dbReference>
<evidence type="ECO:0000256" key="3">
    <source>
        <dbReference type="ARBA" id="ARBA00022692"/>
    </source>
</evidence>
<gene>
    <name evidence="10" type="ORF">CSSPTR1EN2_LOCUS20770</name>
</gene>
<dbReference type="InterPro" id="IPR018108">
    <property type="entry name" value="MCP_transmembrane"/>
</dbReference>
<feature type="repeat" description="Solcar" evidence="6">
    <location>
        <begin position="252"/>
        <end position="336"/>
    </location>
</feature>
<dbReference type="PROSITE" id="PS50920">
    <property type="entry name" value="SOLCAR"/>
    <property type="match status" value="3"/>
</dbReference>
<dbReference type="InterPro" id="IPR023395">
    <property type="entry name" value="MCP_dom_sf"/>
</dbReference>
<keyword evidence="11" id="KW-1185">Reference proteome</keyword>
<keyword evidence="2 7" id="KW-0813">Transport</keyword>
<organism evidence="10 11">
    <name type="scientific">Sphagnum troendelagicum</name>
    <dbReference type="NCBI Taxonomy" id="128251"/>
    <lineage>
        <taxon>Eukaryota</taxon>
        <taxon>Viridiplantae</taxon>
        <taxon>Streptophyta</taxon>
        <taxon>Embryophyta</taxon>
        <taxon>Bryophyta</taxon>
        <taxon>Sphagnophytina</taxon>
        <taxon>Sphagnopsida</taxon>
        <taxon>Sphagnales</taxon>
        <taxon>Sphagnaceae</taxon>
        <taxon>Sphagnum</taxon>
    </lineage>
</organism>
<keyword evidence="4" id="KW-0677">Repeat</keyword>
<dbReference type="Proteomes" id="UP001497512">
    <property type="component" value="Chromosome 7"/>
</dbReference>
<keyword evidence="3 6" id="KW-0812">Transmembrane</keyword>
<evidence type="ECO:0000313" key="11">
    <source>
        <dbReference type="Proteomes" id="UP001497512"/>
    </source>
</evidence>
<keyword evidence="5 6" id="KW-0472">Membrane</keyword>
<evidence type="ECO:0000256" key="6">
    <source>
        <dbReference type="PROSITE-ProRule" id="PRU00282"/>
    </source>
</evidence>
<accession>A0ABP0UW60</accession>
<dbReference type="Gene3D" id="1.50.40.10">
    <property type="entry name" value="Mitochondrial carrier domain"/>
    <property type="match status" value="1"/>
</dbReference>
<evidence type="ECO:0000256" key="7">
    <source>
        <dbReference type="RuleBase" id="RU000488"/>
    </source>
</evidence>
<evidence type="ECO:0000313" key="10">
    <source>
        <dbReference type="EMBL" id="CAK9231591.1"/>
    </source>
</evidence>
<dbReference type="EMBL" id="OZ019899">
    <property type="protein sequence ID" value="CAK9231591.1"/>
    <property type="molecule type" value="Genomic_DNA"/>
</dbReference>
<reference evidence="10" key="1">
    <citation type="submission" date="2024-02" db="EMBL/GenBank/DDBJ databases">
        <authorList>
            <consortium name="ELIXIR-Norway"/>
            <consortium name="Elixir Norway"/>
        </authorList>
    </citation>
    <scope>NUCLEOTIDE SEQUENCE</scope>
</reference>
<evidence type="ECO:0000256" key="4">
    <source>
        <dbReference type="ARBA" id="ARBA00022737"/>
    </source>
</evidence>
<evidence type="ECO:0000256" key="1">
    <source>
        <dbReference type="ARBA" id="ARBA00004141"/>
    </source>
</evidence>
<feature type="repeat" description="Solcar" evidence="6">
    <location>
        <begin position="152"/>
        <end position="236"/>
    </location>
</feature>
<protein>
    <recommendedName>
        <fullName evidence="12">Mitochondrial carrier protein</fullName>
    </recommendedName>
</protein>
<comment type="subcellular location">
    <subcellularLocation>
        <location evidence="1">Membrane</location>
        <topology evidence="1">Multi-pass membrane protein</topology>
    </subcellularLocation>
</comment>
<dbReference type="Pfam" id="PF00153">
    <property type="entry name" value="Mito_carr"/>
    <property type="match status" value="3"/>
</dbReference>
<comment type="similarity">
    <text evidence="7">Belongs to the mitochondrial carrier (TC 2.A.29) family.</text>
</comment>
<feature type="coiled-coil region" evidence="8">
    <location>
        <begin position="107"/>
        <end position="134"/>
    </location>
</feature>
<evidence type="ECO:0008006" key="12">
    <source>
        <dbReference type="Google" id="ProtNLM"/>
    </source>
</evidence>
<dbReference type="PANTHER" id="PTHR24089">
    <property type="entry name" value="SOLUTE CARRIER FAMILY 25"/>
    <property type="match status" value="1"/>
</dbReference>
<evidence type="ECO:0000256" key="2">
    <source>
        <dbReference type="ARBA" id="ARBA00022448"/>
    </source>
</evidence>
<dbReference type="SUPFAM" id="SSF103506">
    <property type="entry name" value="Mitochondrial carrier"/>
    <property type="match status" value="1"/>
</dbReference>
<dbReference type="PRINTS" id="PR00926">
    <property type="entry name" value="MITOCARRIER"/>
</dbReference>
<evidence type="ECO:0000256" key="8">
    <source>
        <dbReference type="SAM" id="Coils"/>
    </source>
</evidence>
<proteinExistence type="inferred from homology"/>
<name>A0ABP0UW60_9BRYO</name>
<feature type="region of interest" description="Disordered" evidence="9">
    <location>
        <begin position="75"/>
        <end position="98"/>
    </location>
</feature>
<feature type="repeat" description="Solcar" evidence="6">
    <location>
        <begin position="346"/>
        <end position="437"/>
    </location>
</feature>
<keyword evidence="8" id="KW-0175">Coiled coil</keyword>
<evidence type="ECO:0000256" key="5">
    <source>
        <dbReference type="ARBA" id="ARBA00023136"/>
    </source>
</evidence>
<sequence length="455" mass="49801">MATEEEQQEQQRKQKGFFLQQWLADRVQQGNRELESQLHLLLQQFSHVQQSQAGGKKTKNNNNKVSFVSLNRMGAAPAGRGRRHNGGRQQQGGFASLSASGIEPKVKEEVQELKDNLVQEAERLEVKAEKMGEKMRVPVPQTKFPLIGPVPSLVLKQLLCGIIAGGIAGTAILPFEIVKTRVLAGQGGHTTAQVVNRVAHVEGAGSVMKGGVVIGIIRQALEKGVQFTTYELVKKREEKRHMKDPNVLPLPRRIPIATLAGAVAGVTSALVTYPFQSLGDRLILNAEAYKGLTDALMKVGRTEGWSEIFRGITPTLLRMVPSAAASFYTYETLKERYLRSKGKRALDPWASLSIGAVAGAVASTLTYPLQVAQKEINMSVIPKEAVGMNYQNVFEALSGIVKKEGIGGLYRGLPIELVEIIPYTALSFAVYEAAKRILLAVDEERRDQVKDGLDE</sequence>
<evidence type="ECO:0000256" key="9">
    <source>
        <dbReference type="SAM" id="MobiDB-lite"/>
    </source>
</evidence>